<dbReference type="InterPro" id="IPR009075">
    <property type="entry name" value="AcylCo_DH/oxidase_C"/>
</dbReference>
<dbReference type="Pfam" id="PF00441">
    <property type="entry name" value="Acyl-CoA_dh_1"/>
    <property type="match status" value="1"/>
</dbReference>
<dbReference type="Pfam" id="PF02771">
    <property type="entry name" value="Acyl-CoA_dh_N"/>
    <property type="match status" value="1"/>
</dbReference>
<dbReference type="RefSeq" id="WP_188662316.1">
    <property type="nucleotide sequence ID" value="NZ_BMHV01000005.1"/>
</dbReference>
<evidence type="ECO:0000313" key="11">
    <source>
        <dbReference type="Proteomes" id="UP000632498"/>
    </source>
</evidence>
<dbReference type="CDD" id="cd00567">
    <property type="entry name" value="ACAD"/>
    <property type="match status" value="1"/>
</dbReference>
<comment type="similarity">
    <text evidence="2 6">Belongs to the acyl-CoA dehydrogenase family.</text>
</comment>
<evidence type="ECO:0000256" key="2">
    <source>
        <dbReference type="ARBA" id="ARBA00009347"/>
    </source>
</evidence>
<dbReference type="PANTHER" id="PTHR43884:SF20">
    <property type="entry name" value="ACYL-COA DEHYDROGENASE FADE28"/>
    <property type="match status" value="1"/>
</dbReference>
<keyword evidence="3 6" id="KW-0285">Flavoprotein</keyword>
<dbReference type="AlphaFoldDB" id="A0A917F9U6"/>
<dbReference type="GO" id="GO:0003995">
    <property type="term" value="F:acyl-CoA dehydrogenase activity"/>
    <property type="evidence" value="ECO:0007669"/>
    <property type="project" value="TreeGrafter"/>
</dbReference>
<dbReference type="InterPro" id="IPR046373">
    <property type="entry name" value="Acyl-CoA_Oxase/DH_mid-dom_sf"/>
</dbReference>
<comment type="caution">
    <text evidence="10">The sequence shown here is derived from an EMBL/GenBank/DDBJ whole genome shotgun (WGS) entry which is preliminary data.</text>
</comment>
<dbReference type="SUPFAM" id="SSF56645">
    <property type="entry name" value="Acyl-CoA dehydrogenase NM domain-like"/>
    <property type="match status" value="1"/>
</dbReference>
<dbReference type="Gene3D" id="1.20.140.10">
    <property type="entry name" value="Butyryl-CoA Dehydrogenase, subunit A, domain 3"/>
    <property type="match status" value="1"/>
</dbReference>
<evidence type="ECO:0000259" key="8">
    <source>
        <dbReference type="Pfam" id="PF02770"/>
    </source>
</evidence>
<evidence type="ECO:0000313" key="10">
    <source>
        <dbReference type="EMBL" id="GGF58415.1"/>
    </source>
</evidence>
<dbReference type="EMBL" id="BMHV01000005">
    <property type="protein sequence ID" value="GGF58415.1"/>
    <property type="molecule type" value="Genomic_DNA"/>
</dbReference>
<dbReference type="SUPFAM" id="SSF47203">
    <property type="entry name" value="Acyl-CoA dehydrogenase C-terminal domain-like"/>
    <property type="match status" value="1"/>
</dbReference>
<dbReference type="InterPro" id="IPR006091">
    <property type="entry name" value="Acyl-CoA_Oxase/DH_mid-dom"/>
</dbReference>
<dbReference type="InterPro" id="IPR036250">
    <property type="entry name" value="AcylCo_DH-like_C"/>
</dbReference>
<evidence type="ECO:0000256" key="3">
    <source>
        <dbReference type="ARBA" id="ARBA00022630"/>
    </source>
</evidence>
<dbReference type="PANTHER" id="PTHR43884">
    <property type="entry name" value="ACYL-COA DEHYDROGENASE"/>
    <property type="match status" value="1"/>
</dbReference>
<dbReference type="Proteomes" id="UP000632498">
    <property type="component" value="Unassembled WGS sequence"/>
</dbReference>
<dbReference type="InterPro" id="IPR009100">
    <property type="entry name" value="AcylCoA_DH/oxidase_NM_dom_sf"/>
</dbReference>
<evidence type="ECO:0000256" key="4">
    <source>
        <dbReference type="ARBA" id="ARBA00022827"/>
    </source>
</evidence>
<organism evidence="10 11">
    <name type="scientific">Terasakiella brassicae</name>
    <dbReference type="NCBI Taxonomy" id="1634917"/>
    <lineage>
        <taxon>Bacteria</taxon>
        <taxon>Pseudomonadati</taxon>
        <taxon>Pseudomonadota</taxon>
        <taxon>Alphaproteobacteria</taxon>
        <taxon>Rhodospirillales</taxon>
        <taxon>Terasakiellaceae</taxon>
        <taxon>Terasakiella</taxon>
    </lineage>
</organism>
<sequence length="377" mass="41567">MDFSLNDIQEMMRESASKFIQKEYDFETRRKLSKSEMGYSQKNWELFAKLGWLALPVDEDFGGIGGSVLDTIILQEELGKGLVVEPYFATALLGANLINKFARDDQKETILENVIAGTQKLTLAHSEGHAPFDLTQMRTTAQKNSNGFVLNGIKSVVLDAQNADMLLVVARTSGQSGDKNGLSVFNLTPDTAGMTIKGYETNDGLRAADITFDNVNLDETTVIGELDQAYDAVHRVLLEGIVNLSGEAVGIMEKLVELTAEYLGVREQFSAPIGKFQALQHRTADMFMEKEQAKSMLYYAAIETAENAEGFERACAMLKVRIGNAARFVGQQAVQLHGGMGVTDELSVGHYFKRLTCINNLLGSRDYHLNVLVKEAQ</sequence>
<feature type="domain" description="Acyl-CoA dehydrogenase/oxidase C-terminal" evidence="7">
    <location>
        <begin position="242"/>
        <end position="374"/>
    </location>
</feature>
<evidence type="ECO:0000259" key="9">
    <source>
        <dbReference type="Pfam" id="PF02771"/>
    </source>
</evidence>
<dbReference type="GO" id="GO:0050660">
    <property type="term" value="F:flavin adenine dinucleotide binding"/>
    <property type="evidence" value="ECO:0007669"/>
    <property type="project" value="InterPro"/>
</dbReference>
<keyword evidence="11" id="KW-1185">Reference proteome</keyword>
<dbReference type="Gene3D" id="2.40.110.10">
    <property type="entry name" value="Butyryl-CoA Dehydrogenase, subunit A, domain 2"/>
    <property type="match status" value="1"/>
</dbReference>
<reference evidence="10" key="2">
    <citation type="submission" date="2020-09" db="EMBL/GenBank/DDBJ databases">
        <authorList>
            <person name="Sun Q."/>
            <person name="Zhou Y."/>
        </authorList>
    </citation>
    <scope>NUCLEOTIDE SEQUENCE</scope>
    <source>
        <strain evidence="10">CGMCC 1.15254</strain>
    </source>
</reference>
<accession>A0A917F9U6</accession>
<gene>
    <name evidence="10" type="ORF">GCM10011332_09960</name>
</gene>
<dbReference type="InterPro" id="IPR037069">
    <property type="entry name" value="AcylCoA_DH/ox_N_sf"/>
</dbReference>
<dbReference type="Pfam" id="PF02770">
    <property type="entry name" value="Acyl-CoA_dh_M"/>
    <property type="match status" value="1"/>
</dbReference>
<evidence type="ECO:0000259" key="7">
    <source>
        <dbReference type="Pfam" id="PF00441"/>
    </source>
</evidence>
<evidence type="ECO:0000256" key="6">
    <source>
        <dbReference type="RuleBase" id="RU362125"/>
    </source>
</evidence>
<protein>
    <submittedName>
        <fullName evidence="10">Pimeloyl-CoA dehydrogenase small subunit</fullName>
    </submittedName>
</protein>
<feature type="domain" description="Acyl-CoA dehydrogenase/oxidase N-terminal" evidence="9">
    <location>
        <begin position="8"/>
        <end position="117"/>
    </location>
</feature>
<dbReference type="InterPro" id="IPR013786">
    <property type="entry name" value="AcylCoA_DH/ox_N"/>
</dbReference>
<keyword evidence="5 6" id="KW-0560">Oxidoreductase</keyword>
<dbReference type="Gene3D" id="1.10.540.10">
    <property type="entry name" value="Acyl-CoA dehydrogenase/oxidase, N-terminal domain"/>
    <property type="match status" value="1"/>
</dbReference>
<keyword evidence="4 6" id="KW-0274">FAD</keyword>
<reference evidence="10" key="1">
    <citation type="journal article" date="2014" name="Int. J. Syst. Evol. Microbiol.">
        <title>Complete genome sequence of Corynebacterium casei LMG S-19264T (=DSM 44701T), isolated from a smear-ripened cheese.</title>
        <authorList>
            <consortium name="US DOE Joint Genome Institute (JGI-PGF)"/>
            <person name="Walter F."/>
            <person name="Albersmeier A."/>
            <person name="Kalinowski J."/>
            <person name="Ruckert C."/>
        </authorList>
    </citation>
    <scope>NUCLEOTIDE SEQUENCE</scope>
    <source>
        <strain evidence="10">CGMCC 1.15254</strain>
    </source>
</reference>
<comment type="cofactor">
    <cofactor evidence="1 6">
        <name>FAD</name>
        <dbReference type="ChEBI" id="CHEBI:57692"/>
    </cofactor>
</comment>
<feature type="domain" description="Acyl-CoA oxidase/dehydrogenase middle" evidence="8">
    <location>
        <begin position="123"/>
        <end position="215"/>
    </location>
</feature>
<proteinExistence type="inferred from homology"/>
<evidence type="ECO:0000256" key="5">
    <source>
        <dbReference type="ARBA" id="ARBA00023002"/>
    </source>
</evidence>
<name>A0A917F9U6_9PROT</name>
<evidence type="ECO:0000256" key="1">
    <source>
        <dbReference type="ARBA" id="ARBA00001974"/>
    </source>
</evidence>